<dbReference type="CDD" id="cd14686">
    <property type="entry name" value="bZIP"/>
    <property type="match status" value="1"/>
</dbReference>
<reference evidence="1 2" key="1">
    <citation type="journal article" date="2014" name="Nat. Commun.">
        <title>Klebsormidium flaccidum genome reveals primary factors for plant terrestrial adaptation.</title>
        <authorList>
            <person name="Hori K."/>
            <person name="Maruyama F."/>
            <person name="Fujisawa T."/>
            <person name="Togashi T."/>
            <person name="Yamamoto N."/>
            <person name="Seo M."/>
            <person name="Sato S."/>
            <person name="Yamada T."/>
            <person name="Mori H."/>
            <person name="Tajima N."/>
            <person name="Moriyama T."/>
            <person name="Ikeuchi M."/>
            <person name="Watanabe M."/>
            <person name="Wada H."/>
            <person name="Kobayashi K."/>
            <person name="Saito M."/>
            <person name="Masuda T."/>
            <person name="Sasaki-Sekimoto Y."/>
            <person name="Mashiguchi K."/>
            <person name="Awai K."/>
            <person name="Shimojima M."/>
            <person name="Masuda S."/>
            <person name="Iwai M."/>
            <person name="Nobusawa T."/>
            <person name="Narise T."/>
            <person name="Kondo S."/>
            <person name="Saito H."/>
            <person name="Sato R."/>
            <person name="Murakawa M."/>
            <person name="Ihara Y."/>
            <person name="Oshima-Yamada Y."/>
            <person name="Ohtaka K."/>
            <person name="Satoh M."/>
            <person name="Sonobe K."/>
            <person name="Ishii M."/>
            <person name="Ohtani R."/>
            <person name="Kanamori-Sato M."/>
            <person name="Honoki R."/>
            <person name="Miyazaki D."/>
            <person name="Mochizuki H."/>
            <person name="Umetsu J."/>
            <person name="Higashi K."/>
            <person name="Shibata D."/>
            <person name="Kamiya Y."/>
            <person name="Sato N."/>
            <person name="Nakamura Y."/>
            <person name="Tabata S."/>
            <person name="Ida S."/>
            <person name="Kurokawa K."/>
            <person name="Ohta H."/>
        </authorList>
    </citation>
    <scope>NUCLEOTIDE SEQUENCE [LARGE SCALE GENOMIC DNA]</scope>
    <source>
        <strain evidence="1 2">NIES-2285</strain>
    </source>
</reference>
<organism evidence="1 2">
    <name type="scientific">Klebsormidium nitens</name>
    <name type="common">Green alga</name>
    <name type="synonym">Ulothrix nitens</name>
    <dbReference type="NCBI Taxonomy" id="105231"/>
    <lineage>
        <taxon>Eukaryota</taxon>
        <taxon>Viridiplantae</taxon>
        <taxon>Streptophyta</taxon>
        <taxon>Klebsormidiophyceae</taxon>
        <taxon>Klebsormidiales</taxon>
        <taxon>Klebsormidiaceae</taxon>
        <taxon>Klebsormidium</taxon>
    </lineage>
</organism>
<gene>
    <name evidence="1" type="ORF">KFL_007940080</name>
</gene>
<dbReference type="Proteomes" id="UP000054558">
    <property type="component" value="Unassembled WGS sequence"/>
</dbReference>
<evidence type="ECO:0000313" key="1">
    <source>
        <dbReference type="EMBL" id="GAQ91491.1"/>
    </source>
</evidence>
<proteinExistence type="predicted"/>
<name>A0A1Y1IQG7_KLENI</name>
<keyword evidence="2" id="KW-1185">Reference proteome</keyword>
<accession>A0A1Y1IQG7</accession>
<protein>
    <submittedName>
        <fullName evidence="1">Uncharacterized protein</fullName>
    </submittedName>
</protein>
<dbReference type="SUPFAM" id="SSF56059">
    <property type="entry name" value="Glutathione synthetase ATP-binding domain-like"/>
    <property type="match status" value="1"/>
</dbReference>
<evidence type="ECO:0000313" key="2">
    <source>
        <dbReference type="Proteomes" id="UP000054558"/>
    </source>
</evidence>
<sequence length="452" mass="51970">MGDIVDISTKSLLELLEPPAPSVEETGEVLDAASSLLDISSTDGRRLWQTLFEEEMPEVRPPEEEKKDHMARKIEIRKARNKQHAYNHRRRNAEKMRRLMSENESLRAEIAGDEMLVIDRNRPWLEDAPRKYVHTYKKKPAVTYDVSVALHVKKAYPDVHVDMIMPDDASPARLRKNDMNFLLIFDIVDSWHSKTTEARKSFVKAITEADNVFPSGYYQRLVAHKNLYYDYLRKAGIPVADFLYFSSSDYKKGGAEGVIRTLRRQMKAKKWKDFVAKLVLGQGSADFKFFPASVEDHRLAGYLEKIFKVGYPGVIFQVIIEGFADDTPEFRQFYVGSDYVYSMITDEQHEDERQPKSEGGSFPDNKQLRDARRLGEEVIKKLPPQFTVGKIALPRLLTRVDVGCCVNGKMFCSEVEYVPSLFINSVKKLKIDAELAEQAVAITREFLRLKQK</sequence>
<dbReference type="AlphaFoldDB" id="A0A1Y1IQG7"/>
<dbReference type="EMBL" id="DF237743">
    <property type="protein sequence ID" value="GAQ91491.1"/>
    <property type="molecule type" value="Genomic_DNA"/>
</dbReference>